<feature type="domain" description="Beta-lactamase-related" evidence="2">
    <location>
        <begin position="36"/>
        <end position="338"/>
    </location>
</feature>
<dbReference type="PANTHER" id="PTHR46825">
    <property type="entry name" value="D-ALANYL-D-ALANINE-CARBOXYPEPTIDASE/ENDOPEPTIDASE AMPH"/>
    <property type="match status" value="1"/>
</dbReference>
<keyword evidence="1" id="KW-0732">Signal</keyword>
<evidence type="ECO:0000256" key="1">
    <source>
        <dbReference type="SAM" id="SignalP"/>
    </source>
</evidence>
<dbReference type="Proteomes" id="UP000218172">
    <property type="component" value="Unassembled WGS sequence"/>
</dbReference>
<dbReference type="SUPFAM" id="SSF56601">
    <property type="entry name" value="beta-lactamase/transpeptidase-like"/>
    <property type="match status" value="1"/>
</dbReference>
<comment type="caution">
    <text evidence="3">The sequence shown here is derived from an EMBL/GenBank/DDBJ whole genome shotgun (WGS) entry which is preliminary data.</text>
</comment>
<feature type="chain" id="PRO_5013218050" evidence="1">
    <location>
        <begin position="24"/>
        <end position="364"/>
    </location>
</feature>
<dbReference type="EMBL" id="NVQR01000090">
    <property type="protein sequence ID" value="PCH60513.1"/>
    <property type="molecule type" value="Genomic_DNA"/>
</dbReference>
<dbReference type="Pfam" id="PF00144">
    <property type="entry name" value="Beta-lactamase"/>
    <property type="match status" value="1"/>
</dbReference>
<evidence type="ECO:0000313" key="4">
    <source>
        <dbReference type="Proteomes" id="UP000218172"/>
    </source>
</evidence>
<name>A0A2A4MKT7_9GAMM</name>
<keyword evidence="3" id="KW-0378">Hydrolase</keyword>
<evidence type="ECO:0000313" key="3">
    <source>
        <dbReference type="EMBL" id="PCH60513.1"/>
    </source>
</evidence>
<protein>
    <submittedName>
        <fullName evidence="3">Serine hydrolase</fullName>
    </submittedName>
</protein>
<dbReference type="GO" id="GO:0016787">
    <property type="term" value="F:hydrolase activity"/>
    <property type="evidence" value="ECO:0007669"/>
    <property type="project" value="UniProtKB-KW"/>
</dbReference>
<reference evidence="4" key="1">
    <citation type="submission" date="2017-08" db="EMBL/GenBank/DDBJ databases">
        <title>A dynamic microbial community with high functional redundancy inhabits the cold, oxic subseafloor aquifer.</title>
        <authorList>
            <person name="Tully B.J."/>
            <person name="Wheat C.G."/>
            <person name="Glazer B.T."/>
            <person name="Huber J.A."/>
        </authorList>
    </citation>
    <scope>NUCLEOTIDE SEQUENCE [LARGE SCALE GENOMIC DNA]</scope>
</reference>
<proteinExistence type="predicted"/>
<dbReference type="PANTHER" id="PTHR46825:SF9">
    <property type="entry name" value="BETA-LACTAMASE-RELATED DOMAIN-CONTAINING PROTEIN"/>
    <property type="match status" value="1"/>
</dbReference>
<evidence type="ECO:0000259" key="2">
    <source>
        <dbReference type="Pfam" id="PF00144"/>
    </source>
</evidence>
<accession>A0A2A4MKT7</accession>
<sequence length="364" mass="39865">MFTRFLAICLPLALISLQFPVNAISSTLEDELTLVVDAFTEREPGVAIVVTQHGNILYSGATGMADLEFNIALNTFMPMEIASTTKQITAAAILILEEQGKLSVSDTLEKYFPGHASAEATIEQLMQNVAGVFVPGHTMGSNHIRSDISTEQRQQLIADGEPDFIPGERYAYSNSGYWLLGDIIAIVSGMTYEDFIHSHIFEPLGMTNSYFGAHRKIIPNRVKGYDYTDAGLKNASYTSETWAYSAGGLISSAQDIARWSNALFGGAVISNPNLERMTSRARLNNGDEVSYGYGLVLDVLEGYKTVEHGGGHSGFLVHTIRLIDEDVFVVVFANSFYMTNGYRPPQQKNPALIARRLALAVVED</sequence>
<organism evidence="3 4">
    <name type="scientific">SAR86 cluster bacterium</name>
    <dbReference type="NCBI Taxonomy" id="2030880"/>
    <lineage>
        <taxon>Bacteria</taxon>
        <taxon>Pseudomonadati</taxon>
        <taxon>Pseudomonadota</taxon>
        <taxon>Gammaproteobacteria</taxon>
        <taxon>SAR86 cluster</taxon>
    </lineage>
</organism>
<feature type="signal peptide" evidence="1">
    <location>
        <begin position="1"/>
        <end position="23"/>
    </location>
</feature>
<dbReference type="InterPro" id="IPR012338">
    <property type="entry name" value="Beta-lactam/transpept-like"/>
</dbReference>
<dbReference type="AlphaFoldDB" id="A0A2A4MKT7"/>
<dbReference type="InterPro" id="IPR050491">
    <property type="entry name" value="AmpC-like"/>
</dbReference>
<gene>
    <name evidence="3" type="ORF">COC19_05910</name>
</gene>
<dbReference type="InterPro" id="IPR001466">
    <property type="entry name" value="Beta-lactam-related"/>
</dbReference>
<dbReference type="Gene3D" id="3.40.710.10">
    <property type="entry name" value="DD-peptidase/beta-lactamase superfamily"/>
    <property type="match status" value="1"/>
</dbReference>